<dbReference type="InterPro" id="IPR003131">
    <property type="entry name" value="T1-type_BTB"/>
</dbReference>
<feature type="domain" description="BTB" evidence="2">
    <location>
        <begin position="28"/>
        <end position="96"/>
    </location>
</feature>
<sequence>MGSTAATTSHTTDSKMEAPSQLISVADGPVTLQVCTRRFVTTRDTLCSGSTYFSALLSSRWAHNAQPDGSFFVDADPDLFEHILRFLRRGVYPIFHDTKKGHDHSLYAALQKEADFFGIDDLSKWLEEKKFMKVVKVKASVQKVTVNSLRQTFTGSDEEIEVKTLPWARDEYICLHGAYCPTGDRCALVEDPRRELVRNAGTTTLVHGKKLTLYTKACLSWEEK</sequence>
<dbReference type="InterPro" id="IPR045068">
    <property type="entry name" value="BACURD1-3"/>
</dbReference>
<dbReference type="SMART" id="SM00225">
    <property type="entry name" value="BTB"/>
    <property type="match status" value="1"/>
</dbReference>
<feature type="compositionally biased region" description="Low complexity" evidence="1">
    <location>
        <begin position="1"/>
        <end position="11"/>
    </location>
</feature>
<evidence type="ECO:0000313" key="3">
    <source>
        <dbReference type="EMBL" id="KAK8175068.1"/>
    </source>
</evidence>
<evidence type="ECO:0000259" key="2">
    <source>
        <dbReference type="PROSITE" id="PS50097"/>
    </source>
</evidence>
<proteinExistence type="predicted"/>
<protein>
    <recommendedName>
        <fullName evidence="2">BTB domain-containing protein</fullName>
    </recommendedName>
</protein>
<dbReference type="PROSITE" id="PS50097">
    <property type="entry name" value="BTB"/>
    <property type="match status" value="1"/>
</dbReference>
<dbReference type="InterPro" id="IPR000210">
    <property type="entry name" value="BTB/POZ_dom"/>
</dbReference>
<organism evidence="3 4">
    <name type="scientific">Phyllosticta citrichinensis</name>
    <dbReference type="NCBI Taxonomy" id="1130410"/>
    <lineage>
        <taxon>Eukaryota</taxon>
        <taxon>Fungi</taxon>
        <taxon>Dikarya</taxon>
        <taxon>Ascomycota</taxon>
        <taxon>Pezizomycotina</taxon>
        <taxon>Dothideomycetes</taxon>
        <taxon>Dothideomycetes incertae sedis</taxon>
        <taxon>Botryosphaeriales</taxon>
        <taxon>Phyllostictaceae</taxon>
        <taxon>Phyllosticta</taxon>
    </lineage>
</organism>
<dbReference type="Gene3D" id="3.30.710.10">
    <property type="entry name" value="Potassium Channel Kv1.1, Chain A"/>
    <property type="match status" value="1"/>
</dbReference>
<keyword evidence="4" id="KW-1185">Reference proteome</keyword>
<dbReference type="InterPro" id="IPR011333">
    <property type="entry name" value="SKP1/BTB/POZ_sf"/>
</dbReference>
<accession>A0ABR1Y1Y2</accession>
<name>A0ABR1Y1Y2_9PEZI</name>
<evidence type="ECO:0000313" key="4">
    <source>
        <dbReference type="Proteomes" id="UP001456524"/>
    </source>
</evidence>
<dbReference type="CDD" id="cd18316">
    <property type="entry name" value="BTB_POZ_KCTD-like"/>
    <property type="match status" value="1"/>
</dbReference>
<dbReference type="PANTHER" id="PTHR11145:SF8">
    <property type="entry name" value="RE57120P"/>
    <property type="match status" value="1"/>
</dbReference>
<dbReference type="PANTHER" id="PTHR11145">
    <property type="entry name" value="BTB/POZ DOMAIN-CONTAINING ADAPTER FOR CUL3-MEDIATED RHOA DEGRADATION PROTEIN FAMILY MEMBER"/>
    <property type="match status" value="1"/>
</dbReference>
<dbReference type="EMBL" id="JBBWUH010000002">
    <property type="protein sequence ID" value="KAK8175068.1"/>
    <property type="molecule type" value="Genomic_DNA"/>
</dbReference>
<dbReference type="SUPFAM" id="SSF54695">
    <property type="entry name" value="POZ domain"/>
    <property type="match status" value="1"/>
</dbReference>
<dbReference type="Pfam" id="PF02214">
    <property type="entry name" value="BTB_2"/>
    <property type="match status" value="1"/>
</dbReference>
<reference evidence="3 4" key="1">
    <citation type="journal article" date="2022" name="G3 (Bethesda)">
        <title>Enemy or ally: a genomic approach to elucidate the lifestyle of Phyllosticta citrichinaensis.</title>
        <authorList>
            <person name="Buijs V.A."/>
            <person name="Groenewald J.Z."/>
            <person name="Haridas S."/>
            <person name="LaButti K.M."/>
            <person name="Lipzen A."/>
            <person name="Martin F.M."/>
            <person name="Barry K."/>
            <person name="Grigoriev I.V."/>
            <person name="Crous P.W."/>
            <person name="Seidl M.F."/>
        </authorList>
    </citation>
    <scope>NUCLEOTIDE SEQUENCE [LARGE SCALE GENOMIC DNA]</scope>
    <source>
        <strain evidence="3 4">CBS 129764</strain>
    </source>
</reference>
<feature type="region of interest" description="Disordered" evidence="1">
    <location>
        <begin position="1"/>
        <end position="20"/>
    </location>
</feature>
<gene>
    <name evidence="3" type="ORF">IWX90DRAFT_411672</name>
</gene>
<evidence type="ECO:0000256" key="1">
    <source>
        <dbReference type="SAM" id="MobiDB-lite"/>
    </source>
</evidence>
<dbReference type="Proteomes" id="UP001456524">
    <property type="component" value="Unassembled WGS sequence"/>
</dbReference>
<comment type="caution">
    <text evidence="3">The sequence shown here is derived from an EMBL/GenBank/DDBJ whole genome shotgun (WGS) entry which is preliminary data.</text>
</comment>